<gene>
    <name evidence="1" type="ORF">QRX50_46285</name>
</gene>
<organism evidence="1 2">
    <name type="scientific">Amycolatopsis carbonis</name>
    <dbReference type="NCBI Taxonomy" id="715471"/>
    <lineage>
        <taxon>Bacteria</taxon>
        <taxon>Bacillati</taxon>
        <taxon>Actinomycetota</taxon>
        <taxon>Actinomycetes</taxon>
        <taxon>Pseudonocardiales</taxon>
        <taxon>Pseudonocardiaceae</taxon>
        <taxon>Amycolatopsis</taxon>
    </lineage>
</organism>
<proteinExistence type="predicted"/>
<dbReference type="Proteomes" id="UP001236014">
    <property type="component" value="Chromosome"/>
</dbReference>
<dbReference type="EMBL" id="CP127294">
    <property type="protein sequence ID" value="WIX78671.1"/>
    <property type="molecule type" value="Genomic_DNA"/>
</dbReference>
<dbReference type="AlphaFoldDB" id="A0A9Y2MUA3"/>
<dbReference type="KEGG" id="acab:QRX50_46285"/>
<accession>A0A9Y2MUA3</accession>
<evidence type="ECO:0000313" key="1">
    <source>
        <dbReference type="EMBL" id="WIX78671.1"/>
    </source>
</evidence>
<dbReference type="RefSeq" id="WP_285969378.1">
    <property type="nucleotide sequence ID" value="NZ_CP127294.1"/>
</dbReference>
<name>A0A9Y2MUA3_9PSEU</name>
<reference evidence="1 2" key="1">
    <citation type="submission" date="2023-06" db="EMBL/GenBank/DDBJ databases">
        <authorList>
            <person name="Oyuntsetseg B."/>
            <person name="Kim S.B."/>
        </authorList>
    </citation>
    <scope>NUCLEOTIDE SEQUENCE [LARGE SCALE GENOMIC DNA]</scope>
    <source>
        <strain evidence="1 2">2-15</strain>
    </source>
</reference>
<evidence type="ECO:0000313" key="2">
    <source>
        <dbReference type="Proteomes" id="UP001236014"/>
    </source>
</evidence>
<keyword evidence="2" id="KW-1185">Reference proteome</keyword>
<sequence>MSTPSHPTSSTRQWPTDKLTALRLGQRLVAERPVSRPGRRAFIDITPLITAADTEARRQGWKRADHARTFTLQHWDYAADRLDSFDYDVGAILIKTATVVGEPDLTSTLEAWHLHPEQFLYPWQTGDPQ</sequence>
<protein>
    <submittedName>
        <fullName evidence="1">Uncharacterized protein</fullName>
    </submittedName>
</protein>